<comment type="similarity">
    <text evidence="1">Belongs to the WEB family.</text>
</comment>
<feature type="coiled-coil region" evidence="3">
    <location>
        <begin position="63"/>
        <end position="111"/>
    </location>
</feature>
<sequence length="219" mass="24619">METEERRLVVMGRAEIDTRAPFGSVKEAVSLFGERVLAGEIYANKLKQMRAGASESGQSQSRMGALTAELEETKLSLKKSRAEAELMTNCVKSLKEELEQTKKELQWLKTKEMFKKQPVIIDDPGIEDLKFIENATKVDTNSHMDDIDNDGDDDEEEAAEFGKKRYVKFASPPSLAKVIVTKEELLGRPPSDKKAIKKKALAPILGWLFSKKKMVNLQE</sequence>
<keyword evidence="2 3" id="KW-0175">Coiled coil</keyword>
<proteinExistence type="inferred from homology"/>
<dbReference type="EMBL" id="EQ973882">
    <property type="protein sequence ID" value="EEF40653.1"/>
    <property type="molecule type" value="Genomic_DNA"/>
</dbReference>
<reference evidence="5" key="1">
    <citation type="journal article" date="2010" name="Nat. Biotechnol.">
        <title>Draft genome sequence of the oilseed species Ricinus communis.</title>
        <authorList>
            <person name="Chan A.P."/>
            <person name="Crabtree J."/>
            <person name="Zhao Q."/>
            <person name="Lorenzi H."/>
            <person name="Orvis J."/>
            <person name="Puiu D."/>
            <person name="Melake-Berhan A."/>
            <person name="Jones K.M."/>
            <person name="Redman J."/>
            <person name="Chen G."/>
            <person name="Cahoon E.B."/>
            <person name="Gedil M."/>
            <person name="Stanke M."/>
            <person name="Haas B.J."/>
            <person name="Wortman J.R."/>
            <person name="Fraser-Liggett C.M."/>
            <person name="Ravel J."/>
            <person name="Rabinowicz P.D."/>
        </authorList>
    </citation>
    <scope>NUCLEOTIDE SEQUENCE [LARGE SCALE GENOMIC DNA]</scope>
    <source>
        <strain evidence="5">cv. Hale</strain>
    </source>
</reference>
<dbReference type="PANTHER" id="PTHR32054">
    <property type="entry name" value="HEAVY CHAIN, PUTATIVE, EXPRESSED-RELATED-RELATED"/>
    <property type="match status" value="1"/>
</dbReference>
<evidence type="ECO:0000313" key="4">
    <source>
        <dbReference type="EMBL" id="EEF40653.1"/>
    </source>
</evidence>
<dbReference type="GO" id="GO:0005829">
    <property type="term" value="C:cytosol"/>
    <property type="evidence" value="ECO:0000318"/>
    <property type="project" value="GO_Central"/>
</dbReference>
<dbReference type="OrthoDB" id="4585693at2759"/>
<dbReference type="GO" id="GO:0009904">
    <property type="term" value="P:chloroplast accumulation movement"/>
    <property type="evidence" value="ECO:0000318"/>
    <property type="project" value="GO_Central"/>
</dbReference>
<dbReference type="KEGG" id="rcu:8268721"/>
<evidence type="ECO:0008006" key="6">
    <source>
        <dbReference type="Google" id="ProtNLM"/>
    </source>
</evidence>
<protein>
    <recommendedName>
        <fullName evidence="6">WEB family protein</fullName>
    </recommendedName>
</protein>
<evidence type="ECO:0000256" key="2">
    <source>
        <dbReference type="ARBA" id="ARBA00023054"/>
    </source>
</evidence>
<dbReference type="FunCoup" id="B9S6P7">
    <property type="interactions" value="411"/>
</dbReference>
<accession>B9S6P7</accession>
<dbReference type="PANTHER" id="PTHR32054:SF23">
    <property type="entry name" value="WEB FAMILY PLANT PROTEIN"/>
    <property type="match status" value="1"/>
</dbReference>
<dbReference type="InParanoid" id="B9S6P7"/>
<evidence type="ECO:0000313" key="5">
    <source>
        <dbReference type="Proteomes" id="UP000008311"/>
    </source>
</evidence>
<keyword evidence="5" id="KW-1185">Reference proteome</keyword>
<dbReference type="STRING" id="3988.B9S6P7"/>
<evidence type="ECO:0000256" key="1">
    <source>
        <dbReference type="ARBA" id="ARBA00005485"/>
    </source>
</evidence>
<dbReference type="GO" id="GO:0009903">
    <property type="term" value="P:chloroplast avoidance movement"/>
    <property type="evidence" value="ECO:0000318"/>
    <property type="project" value="GO_Central"/>
</dbReference>
<dbReference type="Proteomes" id="UP000008311">
    <property type="component" value="Unassembled WGS sequence"/>
</dbReference>
<dbReference type="eggNOG" id="ENOG502S0WJ">
    <property type="taxonomic scope" value="Eukaryota"/>
</dbReference>
<name>B9S6P7_RICCO</name>
<gene>
    <name evidence="4" type="ORF">RCOM_0871210</name>
</gene>
<organism evidence="4 5">
    <name type="scientific">Ricinus communis</name>
    <name type="common">Castor bean</name>
    <dbReference type="NCBI Taxonomy" id="3988"/>
    <lineage>
        <taxon>Eukaryota</taxon>
        <taxon>Viridiplantae</taxon>
        <taxon>Streptophyta</taxon>
        <taxon>Embryophyta</taxon>
        <taxon>Tracheophyta</taxon>
        <taxon>Spermatophyta</taxon>
        <taxon>Magnoliopsida</taxon>
        <taxon>eudicotyledons</taxon>
        <taxon>Gunneridae</taxon>
        <taxon>Pentapetalae</taxon>
        <taxon>rosids</taxon>
        <taxon>fabids</taxon>
        <taxon>Malpighiales</taxon>
        <taxon>Euphorbiaceae</taxon>
        <taxon>Acalyphoideae</taxon>
        <taxon>Acalypheae</taxon>
        <taxon>Ricinus</taxon>
    </lineage>
</organism>
<evidence type="ECO:0000256" key="3">
    <source>
        <dbReference type="SAM" id="Coils"/>
    </source>
</evidence>
<dbReference type="AlphaFoldDB" id="B9S6P7"/>